<dbReference type="PANTHER" id="PTHR33116">
    <property type="entry name" value="REVERSE TRANSCRIPTASE ZINC-BINDING DOMAIN-CONTAINING PROTEIN-RELATED-RELATED"/>
    <property type="match status" value="1"/>
</dbReference>
<reference evidence="1 2" key="1">
    <citation type="submission" date="2023-10" db="EMBL/GenBank/DDBJ databases">
        <title>Chromosome-scale genome assembly provides insights into flower coloration mechanisms of Canna indica.</title>
        <authorList>
            <person name="Li C."/>
        </authorList>
    </citation>
    <scope>NUCLEOTIDE SEQUENCE [LARGE SCALE GENOMIC DNA]</scope>
    <source>
        <tissue evidence="1">Flower</tissue>
    </source>
</reference>
<dbReference type="AlphaFoldDB" id="A0AAQ3KX26"/>
<name>A0AAQ3KX26_9LILI</name>
<proteinExistence type="predicted"/>
<dbReference type="PANTHER" id="PTHR33116:SF86">
    <property type="entry name" value="REVERSE TRANSCRIPTASE DOMAIN-CONTAINING PROTEIN"/>
    <property type="match status" value="1"/>
</dbReference>
<sequence>MVDKAISKVDNWASKVVPPAGKVVFLNSVMNYVLVHTLSTSWINEGVIEKYKSISKKFLWQSSVKRKAFHLLSWDKVTAKKASGGLGVRDLSLVRYSLLAKRILPFLNRSGSLWSKLLCEKYNSYHPWYQSRCSNVSWSFKGIHKSIQLLKEGLQMKVGNGKDINISRDPWVSCTP</sequence>
<dbReference type="Proteomes" id="UP001327560">
    <property type="component" value="Chromosome 8"/>
</dbReference>
<dbReference type="EMBL" id="CP136897">
    <property type="protein sequence ID" value="WOL16677.1"/>
    <property type="molecule type" value="Genomic_DNA"/>
</dbReference>
<keyword evidence="2" id="KW-1185">Reference proteome</keyword>
<accession>A0AAQ3KX26</accession>
<protein>
    <submittedName>
        <fullName evidence="1">Ribonuclease H protein</fullName>
    </submittedName>
</protein>
<organism evidence="1 2">
    <name type="scientific">Canna indica</name>
    <name type="common">Indian-shot</name>
    <dbReference type="NCBI Taxonomy" id="4628"/>
    <lineage>
        <taxon>Eukaryota</taxon>
        <taxon>Viridiplantae</taxon>
        <taxon>Streptophyta</taxon>
        <taxon>Embryophyta</taxon>
        <taxon>Tracheophyta</taxon>
        <taxon>Spermatophyta</taxon>
        <taxon>Magnoliopsida</taxon>
        <taxon>Liliopsida</taxon>
        <taxon>Zingiberales</taxon>
        <taxon>Cannaceae</taxon>
        <taxon>Canna</taxon>
    </lineage>
</organism>
<evidence type="ECO:0000313" key="1">
    <source>
        <dbReference type="EMBL" id="WOL16677.1"/>
    </source>
</evidence>
<gene>
    <name evidence="1" type="ORF">Cni_G25465</name>
</gene>
<evidence type="ECO:0000313" key="2">
    <source>
        <dbReference type="Proteomes" id="UP001327560"/>
    </source>
</evidence>